<dbReference type="Gene3D" id="3.30.70.330">
    <property type="match status" value="1"/>
</dbReference>
<evidence type="ECO:0000256" key="1">
    <source>
        <dbReference type="ARBA" id="ARBA00022884"/>
    </source>
</evidence>
<gene>
    <name evidence="4" type="ORF">BDY21DRAFT_259765</name>
</gene>
<dbReference type="PANTHER" id="PTHR16105:SF0">
    <property type="entry name" value="RNA-BINDING REGION-CONTAINING PROTEIN 3"/>
    <property type="match status" value="1"/>
</dbReference>
<dbReference type="AlphaFoldDB" id="A0A6A6NYG1"/>
<dbReference type="Pfam" id="PF00076">
    <property type="entry name" value="RRM_1"/>
    <property type="match status" value="1"/>
</dbReference>
<feature type="non-terminal residue" evidence="4">
    <location>
        <position position="1"/>
    </location>
</feature>
<dbReference type="InterPro" id="IPR000504">
    <property type="entry name" value="RRM_dom"/>
</dbReference>
<evidence type="ECO:0000256" key="2">
    <source>
        <dbReference type="PROSITE-ProRule" id="PRU00176"/>
    </source>
</evidence>
<dbReference type="PANTHER" id="PTHR16105">
    <property type="entry name" value="RNA-BINDING REGION-CONTAINING PROTEIN 3"/>
    <property type="match status" value="1"/>
</dbReference>
<protein>
    <recommendedName>
        <fullName evidence="3">RRM domain-containing protein</fullName>
    </recommendedName>
</protein>
<feature type="non-terminal residue" evidence="4">
    <location>
        <position position="89"/>
    </location>
</feature>
<keyword evidence="1 2" id="KW-0694">RNA-binding</keyword>
<organism evidence="4 5">
    <name type="scientific">Lineolata rhizophorae</name>
    <dbReference type="NCBI Taxonomy" id="578093"/>
    <lineage>
        <taxon>Eukaryota</taxon>
        <taxon>Fungi</taxon>
        <taxon>Dikarya</taxon>
        <taxon>Ascomycota</taxon>
        <taxon>Pezizomycotina</taxon>
        <taxon>Dothideomycetes</taxon>
        <taxon>Dothideomycetes incertae sedis</taxon>
        <taxon>Lineolatales</taxon>
        <taxon>Lineolataceae</taxon>
        <taxon>Lineolata</taxon>
    </lineage>
</organism>
<dbReference type="GO" id="GO:0030626">
    <property type="term" value="F:U12 snRNA binding"/>
    <property type="evidence" value="ECO:0007669"/>
    <property type="project" value="TreeGrafter"/>
</dbReference>
<name>A0A6A6NYG1_9PEZI</name>
<reference evidence="4" key="1">
    <citation type="journal article" date="2020" name="Stud. Mycol.">
        <title>101 Dothideomycetes genomes: a test case for predicting lifestyles and emergence of pathogens.</title>
        <authorList>
            <person name="Haridas S."/>
            <person name="Albert R."/>
            <person name="Binder M."/>
            <person name="Bloem J."/>
            <person name="Labutti K."/>
            <person name="Salamov A."/>
            <person name="Andreopoulos B."/>
            <person name="Baker S."/>
            <person name="Barry K."/>
            <person name="Bills G."/>
            <person name="Bluhm B."/>
            <person name="Cannon C."/>
            <person name="Castanera R."/>
            <person name="Culley D."/>
            <person name="Daum C."/>
            <person name="Ezra D."/>
            <person name="Gonzalez J."/>
            <person name="Henrissat B."/>
            <person name="Kuo A."/>
            <person name="Liang C."/>
            <person name="Lipzen A."/>
            <person name="Lutzoni F."/>
            <person name="Magnuson J."/>
            <person name="Mondo S."/>
            <person name="Nolan M."/>
            <person name="Ohm R."/>
            <person name="Pangilinan J."/>
            <person name="Park H.-J."/>
            <person name="Ramirez L."/>
            <person name="Alfaro M."/>
            <person name="Sun H."/>
            <person name="Tritt A."/>
            <person name="Yoshinaga Y."/>
            <person name="Zwiers L.-H."/>
            <person name="Turgeon B."/>
            <person name="Goodwin S."/>
            <person name="Spatafora J."/>
            <person name="Crous P."/>
            <person name="Grigoriev I."/>
        </authorList>
    </citation>
    <scope>NUCLEOTIDE SEQUENCE</scope>
    <source>
        <strain evidence="4">ATCC 16933</strain>
    </source>
</reference>
<dbReference type="GO" id="GO:0097157">
    <property type="term" value="F:pre-mRNA intronic binding"/>
    <property type="evidence" value="ECO:0007669"/>
    <property type="project" value="TreeGrafter"/>
</dbReference>
<proteinExistence type="predicted"/>
<accession>A0A6A6NYG1</accession>
<dbReference type="InterPro" id="IPR045164">
    <property type="entry name" value="RBM41/RNPC3"/>
</dbReference>
<sequence length="89" mass="10282">LYLSNLDDKIHKTQLKRQLYFLFTRHGSILDIVNLKTAKMRGQAHIVFKDVQSSTAAMRALQGFNFLGREMHIQYAKGRSKIFAKLKGE</sequence>
<dbReference type="Proteomes" id="UP000799766">
    <property type="component" value="Unassembled WGS sequence"/>
</dbReference>
<keyword evidence="5" id="KW-1185">Reference proteome</keyword>
<evidence type="ECO:0000313" key="4">
    <source>
        <dbReference type="EMBL" id="KAF2456709.1"/>
    </source>
</evidence>
<dbReference type="InterPro" id="IPR035979">
    <property type="entry name" value="RBD_domain_sf"/>
</dbReference>
<dbReference type="FunFam" id="3.30.70.330:FF:000039">
    <property type="entry name" value="U1 small nuclear ribonucleoprotein A"/>
    <property type="match status" value="1"/>
</dbReference>
<dbReference type="InterPro" id="IPR012677">
    <property type="entry name" value="Nucleotide-bd_a/b_plait_sf"/>
</dbReference>
<feature type="domain" description="RRM" evidence="3">
    <location>
        <begin position="1"/>
        <end position="78"/>
    </location>
</feature>
<dbReference type="GO" id="GO:0000398">
    <property type="term" value="P:mRNA splicing, via spliceosome"/>
    <property type="evidence" value="ECO:0007669"/>
    <property type="project" value="TreeGrafter"/>
</dbReference>
<dbReference type="SUPFAM" id="SSF54928">
    <property type="entry name" value="RNA-binding domain, RBD"/>
    <property type="match status" value="1"/>
</dbReference>
<dbReference type="EMBL" id="MU001682">
    <property type="protein sequence ID" value="KAF2456709.1"/>
    <property type="molecule type" value="Genomic_DNA"/>
</dbReference>
<dbReference type="PROSITE" id="PS50102">
    <property type="entry name" value="RRM"/>
    <property type="match status" value="1"/>
</dbReference>
<evidence type="ECO:0000259" key="3">
    <source>
        <dbReference type="PROSITE" id="PS50102"/>
    </source>
</evidence>
<evidence type="ECO:0000313" key="5">
    <source>
        <dbReference type="Proteomes" id="UP000799766"/>
    </source>
</evidence>
<dbReference type="OrthoDB" id="277802at2759"/>
<dbReference type="SMART" id="SM00360">
    <property type="entry name" value="RRM"/>
    <property type="match status" value="1"/>
</dbReference>
<dbReference type="CDD" id="cd12246">
    <property type="entry name" value="RRM1_U1A_like"/>
    <property type="match status" value="1"/>
</dbReference>